<dbReference type="AlphaFoldDB" id="A0A150S085"/>
<dbReference type="EMBL" id="JEMB01001600">
    <property type="protein sequence ID" value="KYF85902.1"/>
    <property type="molecule type" value="Genomic_DNA"/>
</dbReference>
<keyword evidence="2" id="KW-0472">Membrane</keyword>
<sequence>MQRDSDPPSEKDRDEEHAPAEAAGGHHKAVHVPEPDTRDREPDLEPQGYVPENPTEEEYANAPHPHDDQGHGGLAALAIERRVEHRLAEAKVEARLEAEGDSPPFALMGYFTSPADIYHACEALRDAGYSRFDAHTPFPVHGLEKAMGLKPSRLPWFVLTGGITGLVSAILLAWYTQLYDYPLIISGKPSFSYQAFIPIFFELTVLFAALTCFFGLFVISRLPSFFHPTMTHPNFPRATDDAFFISVEVNDPKFDATETRNLLQRVGAQGIREVYS</sequence>
<protein>
    <recommendedName>
        <fullName evidence="5">DUF3341 domain-containing protein</fullName>
    </recommendedName>
</protein>
<evidence type="ECO:0000256" key="1">
    <source>
        <dbReference type="SAM" id="MobiDB-lite"/>
    </source>
</evidence>
<dbReference type="Proteomes" id="UP000075635">
    <property type="component" value="Unassembled WGS sequence"/>
</dbReference>
<reference evidence="3 4" key="1">
    <citation type="submission" date="2014-02" db="EMBL/GenBank/DDBJ databases">
        <title>The small core and large imbalanced accessory genome model reveals a collaborative survival strategy of Sorangium cellulosum strains in nature.</title>
        <authorList>
            <person name="Han K."/>
            <person name="Peng R."/>
            <person name="Blom J."/>
            <person name="Li Y.-Z."/>
        </authorList>
    </citation>
    <scope>NUCLEOTIDE SEQUENCE [LARGE SCALE GENOMIC DNA]</scope>
    <source>
        <strain evidence="3 4">So0011-07</strain>
    </source>
</reference>
<gene>
    <name evidence="3" type="ORF">BE17_17175</name>
</gene>
<comment type="caution">
    <text evidence="3">The sequence shown here is derived from an EMBL/GenBank/DDBJ whole genome shotgun (WGS) entry which is preliminary data.</text>
</comment>
<evidence type="ECO:0008006" key="5">
    <source>
        <dbReference type="Google" id="ProtNLM"/>
    </source>
</evidence>
<accession>A0A150S085</accession>
<dbReference type="InterPro" id="IPR021776">
    <property type="entry name" value="ActD"/>
</dbReference>
<dbReference type="PANTHER" id="PTHR40394">
    <property type="entry name" value="LIPOPROTEIN-RELATED"/>
    <property type="match status" value="1"/>
</dbReference>
<keyword evidence="2" id="KW-0812">Transmembrane</keyword>
<dbReference type="PANTHER" id="PTHR40394:SF2">
    <property type="entry name" value="QUINOL:CYTOCHROME C OXIDOREDUCTASE MEMBRANE PROTEIN"/>
    <property type="match status" value="1"/>
</dbReference>
<feature type="transmembrane region" description="Helical" evidence="2">
    <location>
        <begin position="195"/>
        <end position="219"/>
    </location>
</feature>
<evidence type="ECO:0000313" key="3">
    <source>
        <dbReference type="EMBL" id="KYF85902.1"/>
    </source>
</evidence>
<keyword evidence="2" id="KW-1133">Transmembrane helix</keyword>
<feature type="transmembrane region" description="Helical" evidence="2">
    <location>
        <begin position="154"/>
        <end position="175"/>
    </location>
</feature>
<feature type="region of interest" description="Disordered" evidence="1">
    <location>
        <begin position="1"/>
        <end position="72"/>
    </location>
</feature>
<evidence type="ECO:0000313" key="4">
    <source>
        <dbReference type="Proteomes" id="UP000075635"/>
    </source>
</evidence>
<name>A0A150S085_SORCE</name>
<organism evidence="3 4">
    <name type="scientific">Sorangium cellulosum</name>
    <name type="common">Polyangium cellulosum</name>
    <dbReference type="NCBI Taxonomy" id="56"/>
    <lineage>
        <taxon>Bacteria</taxon>
        <taxon>Pseudomonadati</taxon>
        <taxon>Myxococcota</taxon>
        <taxon>Polyangia</taxon>
        <taxon>Polyangiales</taxon>
        <taxon>Polyangiaceae</taxon>
        <taxon>Sorangium</taxon>
    </lineage>
</organism>
<dbReference type="Pfam" id="PF11821">
    <property type="entry name" value="ActD"/>
    <property type="match status" value="1"/>
</dbReference>
<feature type="compositionally biased region" description="Basic and acidic residues" evidence="1">
    <location>
        <begin position="1"/>
        <end position="19"/>
    </location>
</feature>
<evidence type="ECO:0000256" key="2">
    <source>
        <dbReference type="SAM" id="Phobius"/>
    </source>
</evidence>
<feature type="compositionally biased region" description="Basic and acidic residues" evidence="1">
    <location>
        <begin position="31"/>
        <end position="43"/>
    </location>
</feature>
<proteinExistence type="predicted"/>